<proteinExistence type="predicted"/>
<reference evidence="2" key="1">
    <citation type="submission" date="2016-10" db="EMBL/GenBank/DDBJ databases">
        <authorList>
            <person name="Varghese N."/>
            <person name="Submissions S."/>
        </authorList>
    </citation>
    <scope>NUCLEOTIDE SEQUENCE [LARGE SCALE GENOMIC DNA]</scope>
    <source>
        <strain evidence="2">DSM 45843</strain>
    </source>
</reference>
<dbReference type="InterPro" id="IPR011335">
    <property type="entry name" value="Restrct_endonuc-II-like"/>
</dbReference>
<evidence type="ECO:0000313" key="2">
    <source>
        <dbReference type="Proteomes" id="UP000199088"/>
    </source>
</evidence>
<accession>A0A1H0NZE1</accession>
<evidence type="ECO:0000313" key="1">
    <source>
        <dbReference type="EMBL" id="SDO98074.1"/>
    </source>
</evidence>
<dbReference type="RefSeq" id="WP_207500607.1">
    <property type="nucleotide sequence ID" value="NZ_FNIR01000009.1"/>
</dbReference>
<dbReference type="Proteomes" id="UP000199088">
    <property type="component" value="Unassembled WGS sequence"/>
</dbReference>
<keyword evidence="2" id="KW-1185">Reference proteome</keyword>
<dbReference type="Gene3D" id="3.40.960.10">
    <property type="entry name" value="VSR Endonuclease"/>
    <property type="match status" value="1"/>
</dbReference>
<gene>
    <name evidence="1" type="ORF">SAMN05660199_02918</name>
</gene>
<dbReference type="EMBL" id="FNIR01000009">
    <property type="protein sequence ID" value="SDO98074.1"/>
    <property type="molecule type" value="Genomic_DNA"/>
</dbReference>
<name>A0A1H0NZE1_9ACTN</name>
<dbReference type="STRING" id="1052260.SAMN05660199_02918"/>
<sequence>MLTAQLGLHPFRGSTAVQEGLLTRGVLRSRRFKRLYPDVYVAAGVQVTHAVLAAAATVLLPGAVVSGVSALEVAGVPCALPGDRVEVTVPPGHRGVAVPGLRVRRRALPDGQVFADLRGFLRLHPAAAAVEVAAERRPHMEAVVVLDQVAHHRVAGPAALELFAGAFRGRGRQQLLAALADADFLAESPQETRLRLPLHASELPKPEAQHRIRTRGGRKRRLDFAWPDIRFAVEYDGEHHATRLPEDRARLNELQELGWRVFYVTRADMRDIPALVAAITRAYEACLAHRLASQG</sequence>
<dbReference type="AlphaFoldDB" id="A0A1H0NZE1"/>
<dbReference type="SUPFAM" id="SSF52980">
    <property type="entry name" value="Restriction endonuclease-like"/>
    <property type="match status" value="1"/>
</dbReference>
<organism evidence="1 2">
    <name type="scientific">Klenkia soli</name>
    <dbReference type="NCBI Taxonomy" id="1052260"/>
    <lineage>
        <taxon>Bacteria</taxon>
        <taxon>Bacillati</taxon>
        <taxon>Actinomycetota</taxon>
        <taxon>Actinomycetes</taxon>
        <taxon>Geodermatophilales</taxon>
        <taxon>Geodermatophilaceae</taxon>
        <taxon>Klenkia</taxon>
    </lineage>
</organism>
<protein>
    <submittedName>
        <fullName evidence="1">Transcriptional regulator, AbiEi antitoxin, Type IV TA system</fullName>
    </submittedName>
</protein>